<reference evidence="1 2" key="1">
    <citation type="submission" date="2024-04" db="EMBL/GenBank/DDBJ databases">
        <title>WGS of bacteria from Torrens River.</title>
        <authorList>
            <person name="Wyrsch E.R."/>
            <person name="Drigo B."/>
        </authorList>
    </citation>
    <scope>NUCLEOTIDE SEQUENCE [LARGE SCALE GENOMIC DNA]</scope>
    <source>
        <strain evidence="1 2">TWI391</strain>
    </source>
</reference>
<accession>A0ABV0BVQ8</accession>
<sequence>MKIHSLLLAVAIFIPVAMFGRPGQDEKKGTLTVQQNLTEVKITLSTDGLILPTQQSFYLKNLDHGDEVKLDMVYDPSSETPLSAIVKIPVHEGDNFELSVSELPSFPAPKYRVETFYYDTDSSDPLEYLHFSVL</sequence>
<proteinExistence type="predicted"/>
<dbReference type="EMBL" id="JBDJNQ010000008">
    <property type="protein sequence ID" value="MEN5378885.1"/>
    <property type="molecule type" value="Genomic_DNA"/>
</dbReference>
<name>A0ABV0BVQ8_9SPHI</name>
<organism evidence="1 2">
    <name type="scientific">Sphingobacterium kitahiroshimense</name>
    <dbReference type="NCBI Taxonomy" id="470446"/>
    <lineage>
        <taxon>Bacteria</taxon>
        <taxon>Pseudomonadati</taxon>
        <taxon>Bacteroidota</taxon>
        <taxon>Sphingobacteriia</taxon>
        <taxon>Sphingobacteriales</taxon>
        <taxon>Sphingobacteriaceae</taxon>
        <taxon>Sphingobacterium</taxon>
    </lineage>
</organism>
<dbReference type="RefSeq" id="WP_346581748.1">
    <property type="nucleotide sequence ID" value="NZ_JBDJLH010000017.1"/>
</dbReference>
<comment type="caution">
    <text evidence="1">The sequence shown here is derived from an EMBL/GenBank/DDBJ whole genome shotgun (WGS) entry which is preliminary data.</text>
</comment>
<gene>
    <name evidence="1" type="ORF">ABE541_16605</name>
</gene>
<dbReference type="Proteomes" id="UP001409291">
    <property type="component" value="Unassembled WGS sequence"/>
</dbReference>
<keyword evidence="2" id="KW-1185">Reference proteome</keyword>
<evidence type="ECO:0000313" key="1">
    <source>
        <dbReference type="EMBL" id="MEN5378885.1"/>
    </source>
</evidence>
<evidence type="ECO:0008006" key="3">
    <source>
        <dbReference type="Google" id="ProtNLM"/>
    </source>
</evidence>
<protein>
    <recommendedName>
        <fullName evidence="3">DUF3244 domain-containing protein</fullName>
    </recommendedName>
</protein>
<evidence type="ECO:0000313" key="2">
    <source>
        <dbReference type="Proteomes" id="UP001409291"/>
    </source>
</evidence>